<accession>A0A3M0K0I8</accession>
<organism evidence="1 2">
    <name type="scientific">Hirundo rustica rustica</name>
    <dbReference type="NCBI Taxonomy" id="333673"/>
    <lineage>
        <taxon>Eukaryota</taxon>
        <taxon>Metazoa</taxon>
        <taxon>Chordata</taxon>
        <taxon>Craniata</taxon>
        <taxon>Vertebrata</taxon>
        <taxon>Euteleostomi</taxon>
        <taxon>Archelosauria</taxon>
        <taxon>Archosauria</taxon>
        <taxon>Dinosauria</taxon>
        <taxon>Saurischia</taxon>
        <taxon>Theropoda</taxon>
        <taxon>Coelurosauria</taxon>
        <taxon>Aves</taxon>
        <taxon>Neognathae</taxon>
        <taxon>Neoaves</taxon>
        <taxon>Telluraves</taxon>
        <taxon>Australaves</taxon>
        <taxon>Passeriformes</taxon>
        <taxon>Sylvioidea</taxon>
        <taxon>Hirundinidae</taxon>
        <taxon>Hirundo</taxon>
    </lineage>
</organism>
<evidence type="ECO:0000313" key="2">
    <source>
        <dbReference type="Proteomes" id="UP000269221"/>
    </source>
</evidence>
<dbReference type="OrthoDB" id="416454at2759"/>
<evidence type="ECO:0000313" key="1">
    <source>
        <dbReference type="EMBL" id="RMC06769.1"/>
    </source>
</evidence>
<name>A0A3M0K0I8_HIRRU</name>
<dbReference type="AlphaFoldDB" id="A0A3M0K0I8"/>
<proteinExistence type="predicted"/>
<dbReference type="Proteomes" id="UP000269221">
    <property type="component" value="Unassembled WGS sequence"/>
</dbReference>
<gene>
    <name evidence="1" type="ORF">DUI87_16215</name>
</gene>
<keyword evidence="2" id="KW-1185">Reference proteome</keyword>
<dbReference type="STRING" id="333673.A0A3M0K0I8"/>
<sequence length="153" mass="17190">MCHILRDLLFVYDTELGGASDSFEGRGALQRDLEIVEGWASTSHLEWVNPGCMDRLGDEMLEGSAMERGLGILVNGKLNTNQRCPGSQEGQACPGGHQAQQHQWDYPELRQPHLEYCVQFGAPQYQKDIKLLQNVQRRATKMVKGFEGKLRSS</sequence>
<comment type="caution">
    <text evidence="1">The sequence shown here is derived from an EMBL/GenBank/DDBJ whole genome shotgun (WGS) entry which is preliminary data.</text>
</comment>
<protein>
    <submittedName>
        <fullName evidence="1">Uncharacterized protein</fullName>
    </submittedName>
</protein>
<reference evidence="1 2" key="1">
    <citation type="submission" date="2018-07" db="EMBL/GenBank/DDBJ databases">
        <title>A high quality draft genome assembly of the barn swallow (H. rustica rustica).</title>
        <authorList>
            <person name="Formenti G."/>
            <person name="Chiara M."/>
            <person name="Poveda L."/>
            <person name="Francoijs K.-J."/>
            <person name="Bonisoli-Alquati A."/>
            <person name="Canova L."/>
            <person name="Gianfranceschi L."/>
            <person name="Horner D.S."/>
            <person name="Saino N."/>
        </authorList>
    </citation>
    <scope>NUCLEOTIDE SEQUENCE [LARGE SCALE GENOMIC DNA]</scope>
    <source>
        <strain evidence="1">Chelidonia</strain>
        <tissue evidence="1">Blood</tissue>
    </source>
</reference>
<dbReference type="EMBL" id="QRBI01000120">
    <property type="protein sequence ID" value="RMC06769.1"/>
    <property type="molecule type" value="Genomic_DNA"/>
</dbReference>
<dbReference type="PANTHER" id="PTHR33332">
    <property type="entry name" value="REVERSE TRANSCRIPTASE DOMAIN-CONTAINING PROTEIN"/>
    <property type="match status" value="1"/>
</dbReference>